<evidence type="ECO:0000313" key="2">
    <source>
        <dbReference type="EMBL" id="NHR04867.1"/>
    </source>
</evidence>
<dbReference type="InterPro" id="IPR011990">
    <property type="entry name" value="TPR-like_helical_dom_sf"/>
</dbReference>
<organism evidence="2 3">
    <name type="scientific">Chromobacterium fluminis</name>
    <dbReference type="NCBI Taxonomy" id="3044269"/>
    <lineage>
        <taxon>Bacteria</taxon>
        <taxon>Pseudomonadati</taxon>
        <taxon>Pseudomonadota</taxon>
        <taxon>Betaproteobacteria</taxon>
        <taxon>Neisseriales</taxon>
        <taxon>Chromobacteriaceae</taxon>
        <taxon>Chromobacterium</taxon>
    </lineage>
</organism>
<dbReference type="InterPro" id="IPR019734">
    <property type="entry name" value="TPR_rpt"/>
</dbReference>
<proteinExistence type="predicted"/>
<keyword evidence="3" id="KW-1185">Reference proteome</keyword>
<comment type="caution">
    <text evidence="2">The sequence shown here is derived from an EMBL/GenBank/DDBJ whole genome shotgun (WGS) entry which is preliminary data.</text>
</comment>
<dbReference type="Pfam" id="PF13181">
    <property type="entry name" value="TPR_8"/>
    <property type="match status" value="1"/>
</dbReference>
<protein>
    <recommendedName>
        <fullName evidence="4">Tetratricopeptide repeat protein</fullName>
    </recommendedName>
</protein>
<dbReference type="SUPFAM" id="SSF48452">
    <property type="entry name" value="TPR-like"/>
    <property type="match status" value="1"/>
</dbReference>
<dbReference type="Gene3D" id="1.25.40.10">
    <property type="entry name" value="Tetratricopeptide repeat domain"/>
    <property type="match status" value="1"/>
</dbReference>
<name>A0ABX0KZ67_9NEIS</name>
<dbReference type="RefSeq" id="WP_166451288.1">
    <property type="nucleotide sequence ID" value="NZ_JAAOMA010000006.1"/>
</dbReference>
<dbReference type="EMBL" id="JAAOMA010000006">
    <property type="protein sequence ID" value="NHR04867.1"/>
    <property type="molecule type" value="Genomic_DNA"/>
</dbReference>
<evidence type="ECO:0000256" key="1">
    <source>
        <dbReference type="PROSITE-ProRule" id="PRU00339"/>
    </source>
</evidence>
<accession>A0ABX0KZ67</accession>
<gene>
    <name evidence="2" type="ORF">HA052_06620</name>
</gene>
<dbReference type="SMART" id="SM00028">
    <property type="entry name" value="TPR"/>
    <property type="match status" value="4"/>
</dbReference>
<sequence>MDYAVLDQEELFQLALQAMESQQHAEAVALLKQGVRNDGEDARLRYLLGAEYAQIGLFDRAVVEMEQAVALRPGLVMAVFQLGLLHLTQGQPDRAEQAWQGLGELAEDHPLQLFRQGLMHLIRDEFADCREYLTRGIAANQAAPMLNEDMRRILAQIDAQQGAGSEAPMVEAEPAAGSSAGNLLLRGYASSGDDKLH</sequence>
<keyword evidence="1" id="KW-0802">TPR repeat</keyword>
<dbReference type="Proteomes" id="UP001515641">
    <property type="component" value="Unassembled WGS sequence"/>
</dbReference>
<evidence type="ECO:0000313" key="3">
    <source>
        <dbReference type="Proteomes" id="UP001515641"/>
    </source>
</evidence>
<reference evidence="2 3" key="1">
    <citation type="submission" date="2020-03" db="EMBL/GenBank/DDBJ databases">
        <title>Draft genome sequence of environmentally isolated cultures.</title>
        <authorList>
            <person name="Wilson H.S."/>
            <person name="De Leon M.E."/>
        </authorList>
    </citation>
    <scope>NUCLEOTIDE SEQUENCE [LARGE SCALE GENOMIC DNA]</scope>
    <source>
        <strain evidence="2 3">HSC-31F16</strain>
    </source>
</reference>
<dbReference type="PROSITE" id="PS50005">
    <property type="entry name" value="TPR"/>
    <property type="match status" value="1"/>
</dbReference>
<evidence type="ECO:0008006" key="4">
    <source>
        <dbReference type="Google" id="ProtNLM"/>
    </source>
</evidence>
<feature type="repeat" description="TPR" evidence="1">
    <location>
        <begin position="42"/>
        <end position="75"/>
    </location>
</feature>